<feature type="compositionally biased region" description="Basic and acidic residues" evidence="1">
    <location>
        <begin position="63"/>
        <end position="72"/>
    </location>
</feature>
<feature type="signal peptide" evidence="3">
    <location>
        <begin position="1"/>
        <end position="27"/>
    </location>
</feature>
<protein>
    <recommendedName>
        <fullName evidence="5">Secreted protein</fullName>
    </recommendedName>
</protein>
<dbReference type="AlphaFoldDB" id="A0A6B0V120"/>
<keyword evidence="2" id="KW-0812">Transmembrane</keyword>
<evidence type="ECO:0008006" key="5">
    <source>
        <dbReference type="Google" id="ProtNLM"/>
    </source>
</evidence>
<keyword evidence="2" id="KW-1133">Transmembrane helix</keyword>
<keyword evidence="2" id="KW-0472">Membrane</keyword>
<evidence type="ECO:0000256" key="3">
    <source>
        <dbReference type="SAM" id="SignalP"/>
    </source>
</evidence>
<proteinExistence type="predicted"/>
<dbReference type="EMBL" id="GIFC01013509">
    <property type="protein sequence ID" value="MXU95592.1"/>
    <property type="molecule type" value="Transcribed_RNA"/>
</dbReference>
<organism evidence="4">
    <name type="scientific">Ixodes ricinus</name>
    <name type="common">Common tick</name>
    <name type="synonym">Acarus ricinus</name>
    <dbReference type="NCBI Taxonomy" id="34613"/>
    <lineage>
        <taxon>Eukaryota</taxon>
        <taxon>Metazoa</taxon>
        <taxon>Ecdysozoa</taxon>
        <taxon>Arthropoda</taxon>
        <taxon>Chelicerata</taxon>
        <taxon>Arachnida</taxon>
        <taxon>Acari</taxon>
        <taxon>Parasitiformes</taxon>
        <taxon>Ixodida</taxon>
        <taxon>Ixodoidea</taxon>
        <taxon>Ixodidae</taxon>
        <taxon>Ixodinae</taxon>
        <taxon>Ixodes</taxon>
    </lineage>
</organism>
<keyword evidence="3" id="KW-0732">Signal</keyword>
<evidence type="ECO:0000256" key="1">
    <source>
        <dbReference type="SAM" id="MobiDB-lite"/>
    </source>
</evidence>
<accession>A0A6B0V120</accession>
<name>A0A6B0V120_IXORI</name>
<evidence type="ECO:0000313" key="4">
    <source>
        <dbReference type="EMBL" id="MXU95592.1"/>
    </source>
</evidence>
<evidence type="ECO:0000256" key="2">
    <source>
        <dbReference type="SAM" id="Phobius"/>
    </source>
</evidence>
<sequence length="189" mass="19666">MTGRLSFSYRMCTLAMALRLATRCTLAVGHSSMAAMVARKAGNLGRRLGPGGAAGVPLLPRRSHLDENESHRPRMPGARPRLRTRSPLCLAAGAGWGAGCAGDLGRFGLGALAGFLAGVAVVAFLSLGRPTGAACGARWSVCRASRLTRTLLEASSTEATSGCSLRLRPGPGLWFMARPPPSPRRCSAP</sequence>
<feature type="region of interest" description="Disordered" evidence="1">
    <location>
        <begin position="53"/>
        <end position="80"/>
    </location>
</feature>
<feature type="chain" id="PRO_5025468821" description="Secreted protein" evidence="3">
    <location>
        <begin position="28"/>
        <end position="189"/>
    </location>
</feature>
<reference evidence="4" key="1">
    <citation type="submission" date="2019-12" db="EMBL/GenBank/DDBJ databases">
        <title>An insight into the sialome of adult female Ixodes ricinus ticks feeding for 6 days.</title>
        <authorList>
            <person name="Perner J."/>
            <person name="Ribeiro J.M.C."/>
        </authorList>
    </citation>
    <scope>NUCLEOTIDE SEQUENCE</scope>
    <source>
        <strain evidence="4">Semi-engorged</strain>
        <tissue evidence="4">Salivary glands</tissue>
    </source>
</reference>
<feature type="transmembrane region" description="Helical" evidence="2">
    <location>
        <begin position="107"/>
        <end position="128"/>
    </location>
</feature>